<dbReference type="GO" id="GO:0016787">
    <property type="term" value="F:hydrolase activity"/>
    <property type="evidence" value="ECO:0007669"/>
    <property type="project" value="UniProtKB-UniRule"/>
</dbReference>
<dbReference type="GO" id="GO:0043138">
    <property type="term" value="F:3'-5' DNA helicase activity"/>
    <property type="evidence" value="ECO:0007669"/>
    <property type="project" value="UniProtKB-EC"/>
</dbReference>
<evidence type="ECO:0000256" key="10">
    <source>
        <dbReference type="ARBA" id="ARBA00048988"/>
    </source>
</evidence>
<feature type="domain" description="UvrD-like helicase ATP-binding" evidence="13">
    <location>
        <begin position="75"/>
        <end position="357"/>
    </location>
</feature>
<keyword evidence="5 11" id="KW-0067">ATP-binding</keyword>
<dbReference type="GO" id="GO:0005524">
    <property type="term" value="F:ATP binding"/>
    <property type="evidence" value="ECO:0007669"/>
    <property type="project" value="UniProtKB-UniRule"/>
</dbReference>
<evidence type="ECO:0000256" key="7">
    <source>
        <dbReference type="ARBA" id="ARBA00023235"/>
    </source>
</evidence>
<feature type="compositionally biased region" description="Polar residues" evidence="12">
    <location>
        <begin position="966"/>
        <end position="978"/>
    </location>
</feature>
<dbReference type="InParanoid" id="F0X9I1"/>
<evidence type="ECO:0000313" key="15">
    <source>
        <dbReference type="EMBL" id="EFX05948.1"/>
    </source>
</evidence>
<dbReference type="InterPro" id="IPR000212">
    <property type="entry name" value="DNA_helicase_UvrD/REP"/>
</dbReference>
<dbReference type="InterPro" id="IPR027417">
    <property type="entry name" value="P-loop_NTPase"/>
</dbReference>
<comment type="catalytic activity">
    <reaction evidence="10">
        <text>ATP + H2O = ADP + phosphate + H(+)</text>
        <dbReference type="Rhea" id="RHEA:13065"/>
        <dbReference type="ChEBI" id="CHEBI:15377"/>
        <dbReference type="ChEBI" id="CHEBI:15378"/>
        <dbReference type="ChEBI" id="CHEBI:30616"/>
        <dbReference type="ChEBI" id="CHEBI:43474"/>
        <dbReference type="ChEBI" id="CHEBI:456216"/>
        <dbReference type="EC" id="5.6.2.4"/>
    </reaction>
</comment>
<comment type="catalytic activity">
    <reaction evidence="8">
        <text>Couples ATP hydrolysis with the unwinding of duplex DNA by translocating in the 3'-5' direction.</text>
        <dbReference type="EC" id="5.6.2.4"/>
    </reaction>
</comment>
<dbReference type="PROSITE" id="PS51198">
    <property type="entry name" value="UVRD_HELICASE_ATP_BIND"/>
    <property type="match status" value="1"/>
</dbReference>
<dbReference type="Pfam" id="PF00580">
    <property type="entry name" value="UvrD-helicase"/>
    <property type="match status" value="1"/>
</dbReference>
<keyword evidence="16" id="KW-1185">Reference proteome</keyword>
<reference evidence="15 16" key="1">
    <citation type="journal article" date="2011" name="Proc. Natl. Acad. Sci. U.S.A.">
        <title>Genome and transcriptome analyses of the mountain pine beetle-fungal symbiont Grosmannia clavigera, a lodgepole pine pathogen.</title>
        <authorList>
            <person name="DiGuistini S."/>
            <person name="Wang Y."/>
            <person name="Liao N.Y."/>
            <person name="Taylor G."/>
            <person name="Tanguay P."/>
            <person name="Feau N."/>
            <person name="Henrissat B."/>
            <person name="Chan S.K."/>
            <person name="Hesse-Orce U."/>
            <person name="Alamouti S.M."/>
            <person name="Tsui C.K.M."/>
            <person name="Docking R.T."/>
            <person name="Levasseur A."/>
            <person name="Haridas S."/>
            <person name="Robertson G."/>
            <person name="Birol I."/>
            <person name="Holt R.A."/>
            <person name="Marra M.A."/>
            <person name="Hamelin R.C."/>
            <person name="Hirst M."/>
            <person name="Jones S.J.M."/>
            <person name="Bohlmann J."/>
            <person name="Breuil C."/>
        </authorList>
    </citation>
    <scope>NUCLEOTIDE SEQUENCE [LARGE SCALE GENOMIC DNA]</scope>
    <source>
        <strain evidence="16">kw1407 / UAMH 11150</strain>
    </source>
</reference>
<name>F0X9I1_GROCL</name>
<dbReference type="RefSeq" id="XP_014175430.1">
    <property type="nucleotide sequence ID" value="XM_014319955.1"/>
</dbReference>
<sequence>MAAGTAVIDLCSDSDSDSGSDGFPKSPVYHGVKALPKPTVKAPLRREQKPRPDVRSRAPPAAPKPARVNSTSILDSLNPAQRRAVVSSANTVAILAGPGSGKTHTLTSRVVWLVDALGYRPQDVIVATFTVKAAREMKERIGKVLCDGRERRIVLGTFHSVARRYLATYGKRIGLSQKFSIIDDADSKAILTRIIKRLQVQLDAAGARSWISKKKSKGSLTEEEPAPKKPSFPSAVPRVDPVKNLEKVYGEYQAHLDQLNLLDYDDLLVKCADLLRLHPGCVANVQAVLIDEYQDTNGIQFELMKLFAQARNRITVVGDPDQSIYGWRSAEIKNLFRFLQDYPGTDEISLEENYRSSRSILDTSLQVIQQDQKRYQKSLLPVHKKGTRPVLRRLEDAHKEANWIVSEIRRAMLMCGKLLDHSDVAVLVRSAALSRPIEAALNKEGVPYRMIGGRKFFDRAEIKLLLDYLRVIYQPDNNEALSRVINVPRRGVGVNSLKSMLEQAECEKISLWTLVTGYLRGDRQVQVNLKNAEKRLNEGLLGLVNGIRANTDTGEETRDDQPRKKTFTLIQIIESILVRLNFRDYIEKTYAPEDEARWANVDEFKNLAREFMAKVGELEEEDQLPEVEGEEQEKETSVLGKFLATVSLVSDADKASEDDKKPMVTISTIHAAKGLEWPVVFIPAAYDGSLPHSRSEDTDEERRLLFVAMTRAKCLLNISYSVRSIHWRENDDQGRDNYEQDLSMFLCPVPSACFAEKGPSYDRGLLEEIGEILGRKVPSDSDIYKTLPIGSRLEDDQYPIDLDAAVRYRDEDEYGGRSGGGPRTKRRKTFEATGGIYAGSGAGAVSWQRGYSTTMESMPGFTTASAHQTALLAAEAAAAAADGAQAKASARERRAAVPASQQTITMSFGLTSAAASDCTQMPPKPSGFLAAHQPRAVVVPAGIPPELTNRRLGGIMPKIKAGHPSVTKTGSASNFSDQSRPDKRYAHFSSSPTRPDSTVFLHEPQAPPPPQPRFVPQTTRFHNHYVRPEPKDSGYGYAGRGKENHNITNEHAGVGTAAPATATRPAASLHNTSFAQANAGVAPLDKLRQPFKPPSVRRT</sequence>
<feature type="region of interest" description="Disordered" evidence="12">
    <location>
        <begin position="215"/>
        <end position="237"/>
    </location>
</feature>
<proteinExistence type="inferred from homology"/>
<feature type="binding site" evidence="11">
    <location>
        <begin position="96"/>
        <end position="103"/>
    </location>
    <ligand>
        <name>ATP</name>
        <dbReference type="ChEBI" id="CHEBI:30616"/>
    </ligand>
</feature>
<dbReference type="EMBL" id="GL629735">
    <property type="protein sequence ID" value="EFX05948.1"/>
    <property type="molecule type" value="Genomic_DNA"/>
</dbReference>
<dbReference type="PANTHER" id="PTHR11070:SF2">
    <property type="entry name" value="ATP-DEPENDENT DNA HELICASE SRS2"/>
    <property type="match status" value="1"/>
</dbReference>
<dbReference type="PROSITE" id="PS51217">
    <property type="entry name" value="UVRD_HELICASE_CTER"/>
    <property type="match status" value="1"/>
</dbReference>
<feature type="region of interest" description="Disordered" evidence="12">
    <location>
        <begin position="1"/>
        <end position="70"/>
    </location>
</feature>
<keyword evidence="6" id="KW-0238">DNA-binding</keyword>
<evidence type="ECO:0000256" key="4">
    <source>
        <dbReference type="ARBA" id="ARBA00022806"/>
    </source>
</evidence>
<evidence type="ECO:0000259" key="13">
    <source>
        <dbReference type="PROSITE" id="PS51198"/>
    </source>
</evidence>
<dbReference type="OrthoDB" id="1470711at2759"/>
<evidence type="ECO:0000259" key="14">
    <source>
        <dbReference type="PROSITE" id="PS51217"/>
    </source>
</evidence>
<dbReference type="HOGENOM" id="CLU_004585_4_2_1"/>
<feature type="region of interest" description="Disordered" evidence="12">
    <location>
        <begin position="956"/>
        <end position="997"/>
    </location>
</feature>
<dbReference type="InterPro" id="IPR013986">
    <property type="entry name" value="DExx_box_DNA_helicase_dom_sf"/>
</dbReference>
<dbReference type="Gene3D" id="1.10.486.10">
    <property type="entry name" value="PCRA, domain 4"/>
    <property type="match status" value="1"/>
</dbReference>
<dbReference type="Proteomes" id="UP000007796">
    <property type="component" value="Unassembled WGS sequence"/>
</dbReference>
<evidence type="ECO:0000256" key="5">
    <source>
        <dbReference type="ARBA" id="ARBA00022840"/>
    </source>
</evidence>
<keyword evidence="2 11" id="KW-0547">Nucleotide-binding</keyword>
<evidence type="ECO:0000256" key="6">
    <source>
        <dbReference type="ARBA" id="ARBA00023125"/>
    </source>
</evidence>
<evidence type="ECO:0000256" key="11">
    <source>
        <dbReference type="PROSITE-ProRule" id="PRU00560"/>
    </source>
</evidence>
<dbReference type="FunCoup" id="F0X9I1">
    <property type="interactions" value="179"/>
</dbReference>
<evidence type="ECO:0000256" key="3">
    <source>
        <dbReference type="ARBA" id="ARBA00022801"/>
    </source>
</evidence>
<evidence type="ECO:0000256" key="1">
    <source>
        <dbReference type="ARBA" id="ARBA00009922"/>
    </source>
</evidence>
<comment type="similarity">
    <text evidence="1">Belongs to the helicase family. UvrD subfamily.</text>
</comment>
<dbReference type="GO" id="GO:0003677">
    <property type="term" value="F:DNA binding"/>
    <property type="evidence" value="ECO:0007669"/>
    <property type="project" value="UniProtKB-KW"/>
</dbReference>
<protein>
    <recommendedName>
        <fullName evidence="9">DNA 3'-5' helicase</fullName>
        <ecNumber evidence="9">5.6.2.4</ecNumber>
    </recommendedName>
</protein>
<dbReference type="GO" id="GO:0000725">
    <property type="term" value="P:recombinational repair"/>
    <property type="evidence" value="ECO:0007669"/>
    <property type="project" value="TreeGrafter"/>
</dbReference>
<keyword evidence="4 11" id="KW-0347">Helicase</keyword>
<dbReference type="STRING" id="655863.F0X9I1"/>
<dbReference type="Gene3D" id="3.40.50.300">
    <property type="entry name" value="P-loop containing nucleotide triphosphate hydrolases"/>
    <property type="match status" value="2"/>
</dbReference>
<feature type="domain" description="UvrD-like helicase C-terminal" evidence="14">
    <location>
        <begin position="358"/>
        <end position="674"/>
    </location>
</feature>
<evidence type="ECO:0000256" key="2">
    <source>
        <dbReference type="ARBA" id="ARBA00022741"/>
    </source>
</evidence>
<organism evidence="16">
    <name type="scientific">Grosmannia clavigera (strain kw1407 / UAMH 11150)</name>
    <name type="common">Blue stain fungus</name>
    <name type="synonym">Graphiocladiella clavigera</name>
    <dbReference type="NCBI Taxonomy" id="655863"/>
    <lineage>
        <taxon>Eukaryota</taxon>
        <taxon>Fungi</taxon>
        <taxon>Dikarya</taxon>
        <taxon>Ascomycota</taxon>
        <taxon>Pezizomycotina</taxon>
        <taxon>Sordariomycetes</taxon>
        <taxon>Sordariomycetidae</taxon>
        <taxon>Ophiostomatales</taxon>
        <taxon>Ophiostomataceae</taxon>
        <taxon>Leptographium</taxon>
    </lineage>
</organism>
<keyword evidence="7" id="KW-0413">Isomerase</keyword>
<feature type="region of interest" description="Disordered" evidence="12">
    <location>
        <begin position="1078"/>
        <end position="1099"/>
    </location>
</feature>
<evidence type="ECO:0000256" key="8">
    <source>
        <dbReference type="ARBA" id="ARBA00034617"/>
    </source>
</evidence>
<evidence type="ECO:0000256" key="12">
    <source>
        <dbReference type="SAM" id="MobiDB-lite"/>
    </source>
</evidence>
<dbReference type="AlphaFoldDB" id="F0X9I1"/>
<dbReference type="InterPro" id="IPR014016">
    <property type="entry name" value="UvrD-like_ATP-bd"/>
</dbReference>
<dbReference type="EC" id="5.6.2.4" evidence="9"/>
<dbReference type="CDD" id="cd17932">
    <property type="entry name" value="DEXQc_UvrD"/>
    <property type="match status" value="1"/>
</dbReference>
<keyword evidence="3 11" id="KW-0378">Hydrolase</keyword>
<gene>
    <name evidence="15" type="ORF">CMQ_4017</name>
</gene>
<dbReference type="eggNOG" id="KOG2108">
    <property type="taxonomic scope" value="Eukaryota"/>
</dbReference>
<dbReference type="Gene3D" id="1.10.10.160">
    <property type="match status" value="1"/>
</dbReference>
<accession>F0X9I1</accession>
<dbReference type="CDD" id="cd18807">
    <property type="entry name" value="SF1_C_UvrD"/>
    <property type="match status" value="1"/>
</dbReference>
<feature type="compositionally biased region" description="Basic and acidic residues" evidence="12">
    <location>
        <begin position="44"/>
        <end position="56"/>
    </location>
</feature>
<dbReference type="SUPFAM" id="SSF52540">
    <property type="entry name" value="P-loop containing nucleoside triphosphate hydrolases"/>
    <property type="match status" value="1"/>
</dbReference>
<evidence type="ECO:0000256" key="9">
    <source>
        <dbReference type="ARBA" id="ARBA00034808"/>
    </source>
</evidence>
<evidence type="ECO:0000313" key="16">
    <source>
        <dbReference type="Proteomes" id="UP000007796"/>
    </source>
</evidence>
<dbReference type="GeneID" id="25977182"/>
<dbReference type="InterPro" id="IPR014017">
    <property type="entry name" value="DNA_helicase_UvrD-like_C"/>
</dbReference>
<dbReference type="GO" id="GO:0005634">
    <property type="term" value="C:nucleus"/>
    <property type="evidence" value="ECO:0007669"/>
    <property type="project" value="TreeGrafter"/>
</dbReference>
<dbReference type="Pfam" id="PF13361">
    <property type="entry name" value="UvrD_C"/>
    <property type="match status" value="1"/>
</dbReference>
<dbReference type="PANTHER" id="PTHR11070">
    <property type="entry name" value="UVRD / RECB / PCRA DNA HELICASE FAMILY MEMBER"/>
    <property type="match status" value="1"/>
</dbReference>